<evidence type="ECO:0000259" key="2">
    <source>
        <dbReference type="Pfam" id="PF19587"/>
    </source>
</evidence>
<dbReference type="CDD" id="cd02440">
    <property type="entry name" value="AdoMet_MTases"/>
    <property type="match status" value="1"/>
</dbReference>
<organism evidence="3 4">
    <name type="scientific">Bordetella parapertussis (strain Bpp5)</name>
    <dbReference type="NCBI Taxonomy" id="1208660"/>
    <lineage>
        <taxon>Bacteria</taxon>
        <taxon>Pseudomonadati</taxon>
        <taxon>Pseudomonadota</taxon>
        <taxon>Betaproteobacteria</taxon>
        <taxon>Burkholderiales</taxon>
        <taxon>Alcaligenaceae</taxon>
        <taxon>Bordetella</taxon>
    </lineage>
</organism>
<feature type="compositionally biased region" description="Low complexity" evidence="1">
    <location>
        <begin position="13"/>
        <end position="24"/>
    </location>
</feature>
<feature type="compositionally biased region" description="Basic and acidic residues" evidence="1">
    <location>
        <begin position="1"/>
        <end position="12"/>
    </location>
</feature>
<evidence type="ECO:0000313" key="4">
    <source>
        <dbReference type="Proteomes" id="UP000008035"/>
    </source>
</evidence>
<name>K0MD02_BORPB</name>
<dbReference type="Pfam" id="PF19587">
    <property type="entry name" value="DUF6094"/>
    <property type="match status" value="1"/>
</dbReference>
<dbReference type="PRINTS" id="PR00507">
    <property type="entry name" value="N12N6MTFRASE"/>
</dbReference>
<proteinExistence type="predicted"/>
<dbReference type="GO" id="GO:0003676">
    <property type="term" value="F:nucleic acid binding"/>
    <property type="evidence" value="ECO:0007669"/>
    <property type="project" value="InterPro"/>
</dbReference>
<dbReference type="SUPFAM" id="SSF53335">
    <property type="entry name" value="S-adenosyl-L-methionine-dependent methyltransferases"/>
    <property type="match status" value="1"/>
</dbReference>
<dbReference type="EMBL" id="HE965803">
    <property type="protein sequence ID" value="CCJ47881.1"/>
    <property type="molecule type" value="Genomic_DNA"/>
</dbReference>
<sequence length="506" mass="55409">MAVRSSLREARQGQRQRAGASAQGFRSPVRPAVDAGAGHLPAATARPLARHRAGAVEDTADADRSSLGPRAAGRPSAGPRCPGADEGVGRADPQRHPRRHAVRTGRERTASACGVSHPHGHARRACPPSLIHHQEKSMALMFPRLARNFIRNGYFPTDEPTLERALSALAPSPGSMSILDPCAGEGVAIAEAAHALGREQVQAFAVEYDAERAAHARRIVDRCIHGDLMDTLISRQSFGLLWLNPPYGDLSKDVNGNIGYQGQGRARLEKLFYQRALPLLQYGGALIFIVPSYVLDPELVGWLTRHFADLRIYRAVETQFKQVVIFGRRIRQRDQASESVKAVRSLLLQIGQGDAEAEELPLEWPFLPYTVPASPAEPEHFYRVTMEPEQFADEVGRLQGLWPALDTHLGGAQQSLRPPARALSHWHLALALAAGAISGVVKSRTGRVLVVKGDTHKEKTLQTEYTERDDGSVAETRILTDKFVPVIRAWDLTLGSPTWGEVLTIR</sequence>
<dbReference type="InterPro" id="IPR002052">
    <property type="entry name" value="DNA_methylase_N6_adenine_CS"/>
</dbReference>
<dbReference type="GO" id="GO:0032259">
    <property type="term" value="P:methylation"/>
    <property type="evidence" value="ECO:0007669"/>
    <property type="project" value="InterPro"/>
</dbReference>
<dbReference type="Gene3D" id="3.40.50.150">
    <property type="entry name" value="Vaccinia Virus protein VP39"/>
    <property type="match status" value="1"/>
</dbReference>
<gene>
    <name evidence="3" type="ordered locus">BN117_0548</name>
</gene>
<dbReference type="KEGG" id="bpar:BN117_0548"/>
<dbReference type="PROSITE" id="PS00092">
    <property type="entry name" value="N6_MTASE"/>
    <property type="match status" value="1"/>
</dbReference>
<dbReference type="InterPro" id="IPR029063">
    <property type="entry name" value="SAM-dependent_MTases_sf"/>
</dbReference>
<accession>K0MD02</accession>
<evidence type="ECO:0000313" key="3">
    <source>
        <dbReference type="EMBL" id="CCJ47881.1"/>
    </source>
</evidence>
<dbReference type="Proteomes" id="UP000008035">
    <property type="component" value="Chromosome"/>
</dbReference>
<reference evidence="3 4" key="1">
    <citation type="journal article" date="2012" name="BMC Genomics">
        <title>Comparative genomics of the classical Bordetella subspecies: the evolution and exchange of virulence-associated diversity amongst closely related pathogens.</title>
        <authorList>
            <person name="Park J."/>
            <person name="Zhang Y."/>
            <person name="Buboltz A.M."/>
            <person name="Zhang X."/>
            <person name="Schuster S.C."/>
            <person name="Ahuja U."/>
            <person name="Liu M."/>
            <person name="Miller J.F."/>
            <person name="Sebaihia M."/>
            <person name="Bentley S.D."/>
            <person name="Parkhill J."/>
            <person name="Harvill E.T."/>
        </authorList>
    </citation>
    <scope>NUCLEOTIDE SEQUENCE [LARGE SCALE GENOMIC DNA]</scope>
    <source>
        <strain evidence="3 4">Bpp5</strain>
    </source>
</reference>
<evidence type="ECO:0000256" key="1">
    <source>
        <dbReference type="SAM" id="MobiDB-lite"/>
    </source>
</evidence>
<dbReference type="InterPro" id="IPR046076">
    <property type="entry name" value="DUF6094"/>
</dbReference>
<dbReference type="AlphaFoldDB" id="K0MD02"/>
<dbReference type="HOGENOM" id="CLU_041519_1_0_4"/>
<feature type="region of interest" description="Disordered" evidence="1">
    <location>
        <begin position="1"/>
        <end position="122"/>
    </location>
</feature>
<protein>
    <recommendedName>
        <fullName evidence="2">DUF6094 domain-containing protein</fullName>
    </recommendedName>
</protein>
<dbReference type="GO" id="GO:0008168">
    <property type="term" value="F:methyltransferase activity"/>
    <property type="evidence" value="ECO:0007669"/>
    <property type="project" value="InterPro"/>
</dbReference>
<feature type="domain" description="DUF6094" evidence="2">
    <location>
        <begin position="135"/>
        <end position="339"/>
    </location>
</feature>